<proteinExistence type="predicted"/>
<dbReference type="InterPro" id="IPR041698">
    <property type="entry name" value="Methyltransf_25"/>
</dbReference>
<evidence type="ECO:0000313" key="4">
    <source>
        <dbReference type="Proteomes" id="UP001501166"/>
    </source>
</evidence>
<protein>
    <submittedName>
        <fullName evidence="3">Methyltransferase domain-containing protein</fullName>
    </submittedName>
</protein>
<dbReference type="GO" id="GO:0008168">
    <property type="term" value="F:methyltransferase activity"/>
    <property type="evidence" value="ECO:0007669"/>
    <property type="project" value="UniProtKB-KW"/>
</dbReference>
<organism evidence="3 4">
    <name type="scientific">Alkalibacterium iburiense</name>
    <dbReference type="NCBI Taxonomy" id="290589"/>
    <lineage>
        <taxon>Bacteria</taxon>
        <taxon>Bacillati</taxon>
        <taxon>Bacillota</taxon>
        <taxon>Bacilli</taxon>
        <taxon>Lactobacillales</taxon>
        <taxon>Carnobacteriaceae</taxon>
        <taxon>Alkalibacterium</taxon>
    </lineage>
</organism>
<dbReference type="Gene3D" id="3.40.50.150">
    <property type="entry name" value="Vaccinia Virus protein VP39"/>
    <property type="match status" value="1"/>
</dbReference>
<dbReference type="PIRSF" id="PIRSF018249">
    <property type="entry name" value="MyrA_prd"/>
    <property type="match status" value="1"/>
</dbReference>
<dbReference type="InterPro" id="IPR048647">
    <property type="entry name" value="RlmA_N"/>
</dbReference>
<dbReference type="CDD" id="cd02440">
    <property type="entry name" value="AdoMet_MTases"/>
    <property type="match status" value="1"/>
</dbReference>
<gene>
    <name evidence="3" type="ORF">GCM10008932_20160</name>
</gene>
<keyword evidence="3" id="KW-0808">Transferase</keyword>
<dbReference type="SUPFAM" id="SSF53335">
    <property type="entry name" value="S-adenosyl-L-methionine-dependent methyltransferases"/>
    <property type="match status" value="1"/>
</dbReference>
<dbReference type="RefSeq" id="WP_343756291.1">
    <property type="nucleotide sequence ID" value="NZ_BAAACW010000130.1"/>
</dbReference>
<name>A0ABP3HFD5_9LACT</name>
<feature type="domain" description="Methyltransferase" evidence="1">
    <location>
        <begin position="98"/>
        <end position="180"/>
    </location>
</feature>
<evidence type="ECO:0000313" key="3">
    <source>
        <dbReference type="EMBL" id="GAA0368315.1"/>
    </source>
</evidence>
<accession>A0ABP3HFD5</accession>
<evidence type="ECO:0000259" key="2">
    <source>
        <dbReference type="Pfam" id="PF21302"/>
    </source>
</evidence>
<dbReference type="Pfam" id="PF21302">
    <property type="entry name" value="Zn_ribbon_RlmA"/>
    <property type="match status" value="1"/>
</dbReference>
<dbReference type="EMBL" id="BAAACW010000130">
    <property type="protein sequence ID" value="GAA0368315.1"/>
    <property type="molecule type" value="Genomic_DNA"/>
</dbReference>
<sequence length="278" mass="32189">MKKIEKAQLFLQNHLDVFQCPVCHSPFKEITDFQLSCQENHHFDLSKKGTLHFLLKPVQSDYTKEMLLSRQRIAHSGFWYPMLDEVFKQIKTTEGVHLDVGCGEGAHSHYLKTRGLNGLTIAFDISKEGIQLGAATYDDLFFLVADLAQSPFSEQSFDTIINILSPSNYKEFKRLLKPVGQVIKVVPGKNYLKELREVSGKDSREYSNTEVIRKFAEVFPDYTHIPVHYTHTLEDDEIRDFIQMTPLGWHAEWNENMKKQLKRITIDMVILVGQTSHW</sequence>
<reference evidence="4" key="1">
    <citation type="journal article" date="2019" name="Int. J. Syst. Evol. Microbiol.">
        <title>The Global Catalogue of Microorganisms (GCM) 10K type strain sequencing project: providing services to taxonomists for standard genome sequencing and annotation.</title>
        <authorList>
            <consortium name="The Broad Institute Genomics Platform"/>
            <consortium name="The Broad Institute Genome Sequencing Center for Infectious Disease"/>
            <person name="Wu L."/>
            <person name="Ma J."/>
        </authorList>
    </citation>
    <scope>NUCLEOTIDE SEQUENCE [LARGE SCALE GENOMIC DNA]</scope>
    <source>
        <strain evidence="4">JCM 12662</strain>
    </source>
</reference>
<dbReference type="GO" id="GO:0032259">
    <property type="term" value="P:methylation"/>
    <property type="evidence" value="ECO:0007669"/>
    <property type="project" value="UniProtKB-KW"/>
</dbReference>
<dbReference type="InterPro" id="IPR016718">
    <property type="entry name" value="rRNA_m1G-MeTrfase_A_prd"/>
</dbReference>
<keyword evidence="3" id="KW-0489">Methyltransferase</keyword>
<dbReference type="InterPro" id="IPR029063">
    <property type="entry name" value="SAM-dependent_MTases_sf"/>
</dbReference>
<keyword evidence="4" id="KW-1185">Reference proteome</keyword>
<comment type="caution">
    <text evidence="3">The sequence shown here is derived from an EMBL/GenBank/DDBJ whole genome shotgun (WGS) entry which is preliminary data.</text>
</comment>
<dbReference type="Proteomes" id="UP001501166">
    <property type="component" value="Unassembled WGS sequence"/>
</dbReference>
<dbReference type="Pfam" id="PF13649">
    <property type="entry name" value="Methyltransf_25"/>
    <property type="match status" value="1"/>
</dbReference>
<evidence type="ECO:0000259" key="1">
    <source>
        <dbReference type="Pfam" id="PF13649"/>
    </source>
</evidence>
<feature type="domain" description="23S rRNA (guanine(745)-N(1))-methyltransferase N-terminal" evidence="2">
    <location>
        <begin position="18"/>
        <end position="60"/>
    </location>
</feature>